<gene>
    <name evidence="2" type="ORF">GCM10007094_13170</name>
</gene>
<evidence type="ECO:0000256" key="1">
    <source>
        <dbReference type="SAM" id="MobiDB-lite"/>
    </source>
</evidence>
<accession>A0ABQ3E4X2</accession>
<dbReference type="EMBL" id="BMXE01000002">
    <property type="protein sequence ID" value="GHB26317.1"/>
    <property type="molecule type" value="Genomic_DNA"/>
</dbReference>
<dbReference type="InterPro" id="IPR013321">
    <property type="entry name" value="Arc_rbn_hlx_hlx"/>
</dbReference>
<feature type="region of interest" description="Disordered" evidence="1">
    <location>
        <begin position="48"/>
        <end position="67"/>
    </location>
</feature>
<keyword evidence="3" id="KW-1185">Reference proteome</keyword>
<evidence type="ECO:0000313" key="3">
    <source>
        <dbReference type="Proteomes" id="UP000637980"/>
    </source>
</evidence>
<evidence type="ECO:0008006" key="4">
    <source>
        <dbReference type="Google" id="ProtNLM"/>
    </source>
</evidence>
<dbReference type="SUPFAM" id="SSF47598">
    <property type="entry name" value="Ribbon-helix-helix"/>
    <property type="match status" value="1"/>
</dbReference>
<dbReference type="Proteomes" id="UP000637980">
    <property type="component" value="Unassembled WGS sequence"/>
</dbReference>
<proteinExistence type="predicted"/>
<organism evidence="2 3">
    <name type="scientific">Pseudovibrio japonicus</name>
    <dbReference type="NCBI Taxonomy" id="366534"/>
    <lineage>
        <taxon>Bacteria</taxon>
        <taxon>Pseudomonadati</taxon>
        <taxon>Pseudomonadota</taxon>
        <taxon>Alphaproteobacteria</taxon>
        <taxon>Hyphomicrobiales</taxon>
        <taxon>Stappiaceae</taxon>
        <taxon>Pseudovibrio</taxon>
    </lineage>
</organism>
<dbReference type="InterPro" id="IPR010985">
    <property type="entry name" value="Ribbon_hlx_hlx"/>
</dbReference>
<name>A0ABQ3E4X2_9HYPH</name>
<reference evidence="3" key="1">
    <citation type="journal article" date="2019" name="Int. J. Syst. Evol. Microbiol.">
        <title>The Global Catalogue of Microorganisms (GCM) 10K type strain sequencing project: providing services to taxonomists for standard genome sequencing and annotation.</title>
        <authorList>
            <consortium name="The Broad Institute Genomics Platform"/>
            <consortium name="The Broad Institute Genome Sequencing Center for Infectious Disease"/>
            <person name="Wu L."/>
            <person name="Ma J."/>
        </authorList>
    </citation>
    <scope>NUCLEOTIDE SEQUENCE [LARGE SCALE GENOMIC DNA]</scope>
    <source>
        <strain evidence="3">KCTC 12861</strain>
    </source>
</reference>
<feature type="compositionally biased region" description="Polar residues" evidence="1">
    <location>
        <begin position="53"/>
        <end position="67"/>
    </location>
</feature>
<evidence type="ECO:0000313" key="2">
    <source>
        <dbReference type="EMBL" id="GHB26317.1"/>
    </source>
</evidence>
<comment type="caution">
    <text evidence="2">The sequence shown here is derived from an EMBL/GenBank/DDBJ whole genome shotgun (WGS) entry which is preliminary data.</text>
</comment>
<sequence length="67" mass="7690">MPKRDWPRILIRIPPDTKNFLIGQAERNASSLNSEIVRCIRQRMDELSRTEDNTSLCTGTGERISTT</sequence>
<protein>
    <recommendedName>
        <fullName evidence="4">Arc-like DNA binding domain-containing protein</fullName>
    </recommendedName>
</protein>
<dbReference type="Gene3D" id="1.10.1220.10">
    <property type="entry name" value="Met repressor-like"/>
    <property type="match status" value="1"/>
</dbReference>